<accession>A0AAD5BVK4</accession>
<comment type="caution">
    <text evidence="1">The sequence shown here is derived from an EMBL/GenBank/DDBJ whole genome shotgun (WGS) entry which is preliminary data.</text>
</comment>
<dbReference type="AlphaFoldDB" id="A0AAD5BVK4"/>
<evidence type="ECO:0000313" key="2">
    <source>
        <dbReference type="Proteomes" id="UP001206925"/>
    </source>
</evidence>
<evidence type="ECO:0000313" key="1">
    <source>
        <dbReference type="EMBL" id="KAI7730267.1"/>
    </source>
</evidence>
<keyword evidence="2" id="KW-1185">Reference proteome</keyword>
<dbReference type="Proteomes" id="UP001206925">
    <property type="component" value="Unassembled WGS sequence"/>
</dbReference>
<gene>
    <name evidence="1" type="ORF">M8C21_020459</name>
</gene>
<sequence>MIKLCRELEIFDVEEDVVIRRNNRKRRRSGMLELTGHAFDVGGLENVLKKKLLHGCFEYVVRNCIVLLRRGSIGYDGTTTEAMMMGSGIMKDDILSCAGTVNMSDYGHWPLNMNEVFVRINRAVDCIC</sequence>
<dbReference type="EMBL" id="JAMZMK010010819">
    <property type="protein sequence ID" value="KAI7730267.1"/>
    <property type="molecule type" value="Genomic_DNA"/>
</dbReference>
<name>A0AAD5BVK4_AMBAR</name>
<proteinExistence type="predicted"/>
<reference evidence="1" key="1">
    <citation type="submission" date="2022-06" db="EMBL/GenBank/DDBJ databases">
        <title>Uncovering the hologenomic basis of an extraordinary plant invasion.</title>
        <authorList>
            <person name="Bieker V.C."/>
            <person name="Martin M.D."/>
            <person name="Gilbert T."/>
            <person name="Hodgins K."/>
            <person name="Battlay P."/>
            <person name="Petersen B."/>
            <person name="Wilson J."/>
        </authorList>
    </citation>
    <scope>NUCLEOTIDE SEQUENCE</scope>
    <source>
        <strain evidence="1">AA19_3_7</strain>
        <tissue evidence="1">Leaf</tissue>
    </source>
</reference>
<protein>
    <submittedName>
        <fullName evidence="1">Uncharacterized protein</fullName>
    </submittedName>
</protein>
<organism evidence="1 2">
    <name type="scientific">Ambrosia artemisiifolia</name>
    <name type="common">Common ragweed</name>
    <dbReference type="NCBI Taxonomy" id="4212"/>
    <lineage>
        <taxon>Eukaryota</taxon>
        <taxon>Viridiplantae</taxon>
        <taxon>Streptophyta</taxon>
        <taxon>Embryophyta</taxon>
        <taxon>Tracheophyta</taxon>
        <taxon>Spermatophyta</taxon>
        <taxon>Magnoliopsida</taxon>
        <taxon>eudicotyledons</taxon>
        <taxon>Gunneridae</taxon>
        <taxon>Pentapetalae</taxon>
        <taxon>asterids</taxon>
        <taxon>campanulids</taxon>
        <taxon>Asterales</taxon>
        <taxon>Asteraceae</taxon>
        <taxon>Asteroideae</taxon>
        <taxon>Heliantheae alliance</taxon>
        <taxon>Heliantheae</taxon>
        <taxon>Ambrosia</taxon>
    </lineage>
</organism>